<proteinExistence type="predicted"/>
<protein>
    <submittedName>
        <fullName evidence="2">Uncharacterized protein</fullName>
    </submittedName>
</protein>
<gene>
    <name evidence="2" type="ORF">dnm_076690</name>
</gene>
<dbReference type="EMBL" id="CP061800">
    <property type="protein sequence ID" value="QTA91599.1"/>
    <property type="molecule type" value="Genomic_DNA"/>
</dbReference>
<evidence type="ECO:0000313" key="3">
    <source>
        <dbReference type="Proteomes" id="UP000663722"/>
    </source>
</evidence>
<reference evidence="2" key="1">
    <citation type="journal article" date="2021" name="Microb. Physiol.">
        <title>Proteogenomic Insights into the Physiology of Marine, Sulfate-Reducing, Filamentous Desulfonema limicola and Desulfonema magnum.</title>
        <authorList>
            <person name="Schnaars V."/>
            <person name="Wohlbrand L."/>
            <person name="Scheve S."/>
            <person name="Hinrichs C."/>
            <person name="Reinhardt R."/>
            <person name="Rabus R."/>
        </authorList>
    </citation>
    <scope>NUCLEOTIDE SEQUENCE</scope>
    <source>
        <strain evidence="2">4be13</strain>
    </source>
</reference>
<dbReference type="KEGG" id="dmm:dnm_076690"/>
<dbReference type="AlphaFoldDB" id="A0A975BUR2"/>
<keyword evidence="1" id="KW-1133">Transmembrane helix</keyword>
<feature type="transmembrane region" description="Helical" evidence="1">
    <location>
        <begin position="12"/>
        <end position="32"/>
    </location>
</feature>
<keyword evidence="1" id="KW-0812">Transmembrane</keyword>
<sequence>MFLNFFQMQGIWVSRLKMPLFTIIFCSYAVPFDRLRERMSAMP</sequence>
<evidence type="ECO:0000313" key="2">
    <source>
        <dbReference type="EMBL" id="QTA91599.1"/>
    </source>
</evidence>
<organism evidence="2 3">
    <name type="scientific">Desulfonema magnum</name>
    <dbReference type="NCBI Taxonomy" id="45655"/>
    <lineage>
        <taxon>Bacteria</taxon>
        <taxon>Pseudomonadati</taxon>
        <taxon>Thermodesulfobacteriota</taxon>
        <taxon>Desulfobacteria</taxon>
        <taxon>Desulfobacterales</taxon>
        <taxon>Desulfococcaceae</taxon>
        <taxon>Desulfonema</taxon>
    </lineage>
</organism>
<dbReference type="Proteomes" id="UP000663722">
    <property type="component" value="Chromosome"/>
</dbReference>
<keyword evidence="1" id="KW-0472">Membrane</keyword>
<accession>A0A975BUR2</accession>
<keyword evidence="3" id="KW-1185">Reference proteome</keyword>
<evidence type="ECO:0000256" key="1">
    <source>
        <dbReference type="SAM" id="Phobius"/>
    </source>
</evidence>
<name>A0A975BUR2_9BACT</name>